<protein>
    <submittedName>
        <fullName evidence="1">Ras-GAP domain-containing protein</fullName>
    </submittedName>
</protein>
<dbReference type="InterPro" id="IPR008936">
    <property type="entry name" value="Rho_GTPase_activation_prot"/>
</dbReference>
<accession>A0A183ELU5</accession>
<name>A0A183ELU5_9BILA</name>
<proteinExistence type="predicted"/>
<evidence type="ECO:0000313" key="1">
    <source>
        <dbReference type="WBParaSite" id="GPUH_0002196301-mRNA-1"/>
    </source>
</evidence>
<organism evidence="1">
    <name type="scientific">Gongylonema pulchrum</name>
    <dbReference type="NCBI Taxonomy" id="637853"/>
    <lineage>
        <taxon>Eukaryota</taxon>
        <taxon>Metazoa</taxon>
        <taxon>Ecdysozoa</taxon>
        <taxon>Nematoda</taxon>
        <taxon>Chromadorea</taxon>
        <taxon>Rhabditida</taxon>
        <taxon>Spirurina</taxon>
        <taxon>Spiruromorpha</taxon>
        <taxon>Spiruroidea</taxon>
        <taxon>Gongylonematidae</taxon>
        <taxon>Gongylonema</taxon>
    </lineage>
</organism>
<dbReference type="WBParaSite" id="GPUH_0002196301-mRNA-1">
    <property type="protein sequence ID" value="GPUH_0002196301-mRNA-1"/>
    <property type="gene ID" value="GPUH_0002196301"/>
</dbReference>
<dbReference type="AlphaFoldDB" id="A0A183ELU5"/>
<sequence length="244" mass="28102">LYVLDDDGKELCVSAEDNFGGFLFRAVRHRIVLLPEEQYASFFVLLTTRSFVFSTWIGSILDTFSRKYFTHFLLTVLLSDYDLLLSFIEVVVGEQMQRENESTLFRCDSFCTCCISTVLRMIGRDLAVEELKNFLSASQPKQEVEIMVALKSLSEHLPLLFRAVLSRVVKSVKANCKDHMYNQRRVVSAFFILRFVNPILAFWNDGCAEQSRQMAKTIQLLANQAASLEYKPVRFKFLVLIFDA</sequence>
<dbReference type="SUPFAM" id="SSF48350">
    <property type="entry name" value="GTPase activation domain, GAP"/>
    <property type="match status" value="1"/>
</dbReference>
<reference evidence="1" key="1">
    <citation type="submission" date="2016-06" db="UniProtKB">
        <authorList>
            <consortium name="WormBaseParasite"/>
        </authorList>
    </citation>
    <scope>IDENTIFICATION</scope>
</reference>